<dbReference type="InterPro" id="IPR036513">
    <property type="entry name" value="STAS_dom_sf"/>
</dbReference>
<reference evidence="8 9" key="1">
    <citation type="submission" date="2020-08" db="EMBL/GenBank/DDBJ databases">
        <title>Genomic Encyclopedia of Type Strains, Phase IV (KMG-IV): sequencing the most valuable type-strain genomes for metagenomic binning, comparative biology and taxonomic classification.</title>
        <authorList>
            <person name="Goeker M."/>
        </authorList>
    </citation>
    <scope>NUCLEOTIDE SEQUENCE [LARGE SCALE GENOMIC DNA]</scope>
    <source>
        <strain evidence="8 9">DSM 2461</strain>
    </source>
</reference>
<dbReference type="PROSITE" id="PS50042">
    <property type="entry name" value="CNMP_BINDING_3"/>
    <property type="match status" value="1"/>
</dbReference>
<evidence type="ECO:0000256" key="1">
    <source>
        <dbReference type="ARBA" id="ARBA00004141"/>
    </source>
</evidence>
<keyword evidence="2 5" id="KW-0812">Transmembrane</keyword>
<feature type="transmembrane region" description="Helical" evidence="5">
    <location>
        <begin position="184"/>
        <end position="205"/>
    </location>
</feature>
<gene>
    <name evidence="8" type="ORF">HNR50_002848</name>
</gene>
<dbReference type="Pfam" id="PF00027">
    <property type="entry name" value="cNMP_binding"/>
    <property type="match status" value="1"/>
</dbReference>
<dbReference type="EMBL" id="JACHGJ010000005">
    <property type="protein sequence ID" value="MBB6481175.1"/>
    <property type="molecule type" value="Genomic_DNA"/>
</dbReference>
<feature type="transmembrane region" description="Helical" evidence="5">
    <location>
        <begin position="161"/>
        <end position="177"/>
    </location>
</feature>
<feature type="domain" description="STAS" evidence="7">
    <location>
        <begin position="442"/>
        <end position="547"/>
    </location>
</feature>
<dbReference type="CDD" id="cd00038">
    <property type="entry name" value="CAP_ED"/>
    <property type="match status" value="1"/>
</dbReference>
<evidence type="ECO:0000256" key="3">
    <source>
        <dbReference type="ARBA" id="ARBA00022989"/>
    </source>
</evidence>
<feature type="transmembrane region" description="Helical" evidence="5">
    <location>
        <begin position="344"/>
        <end position="362"/>
    </location>
</feature>
<feature type="transmembrane region" description="Helical" evidence="5">
    <location>
        <begin position="374"/>
        <end position="402"/>
    </location>
</feature>
<comment type="caution">
    <text evidence="8">The sequence shown here is derived from an EMBL/GenBank/DDBJ whole genome shotgun (WGS) entry which is preliminary data.</text>
</comment>
<dbReference type="InterPro" id="IPR014710">
    <property type="entry name" value="RmlC-like_jellyroll"/>
</dbReference>
<evidence type="ECO:0000259" key="6">
    <source>
        <dbReference type="PROSITE" id="PS50042"/>
    </source>
</evidence>
<dbReference type="InterPro" id="IPR018490">
    <property type="entry name" value="cNMP-bd_dom_sf"/>
</dbReference>
<dbReference type="PANTHER" id="PTHR43310">
    <property type="entry name" value="SULFATE TRANSPORTER YBAR-RELATED"/>
    <property type="match status" value="1"/>
</dbReference>
<evidence type="ECO:0000256" key="5">
    <source>
        <dbReference type="SAM" id="Phobius"/>
    </source>
</evidence>
<accession>A0A841RB41</accession>
<dbReference type="InterPro" id="IPR011547">
    <property type="entry name" value="SLC26A/SulP_dom"/>
</dbReference>
<dbReference type="RefSeq" id="WP_184747417.1">
    <property type="nucleotide sequence ID" value="NZ_JACHGJ010000005.1"/>
</dbReference>
<feature type="domain" description="Cyclic nucleotide-binding" evidence="6">
    <location>
        <begin position="574"/>
        <end position="676"/>
    </location>
</feature>
<dbReference type="CDD" id="cd07042">
    <property type="entry name" value="STAS_SulP_like_sulfate_transporter"/>
    <property type="match status" value="1"/>
</dbReference>
<name>A0A841RB41_9SPIO</name>
<protein>
    <submittedName>
        <fullName evidence="8">SulP family sulfate permease</fullName>
    </submittedName>
</protein>
<proteinExistence type="predicted"/>
<feature type="transmembrane region" description="Helical" evidence="5">
    <location>
        <begin position="241"/>
        <end position="266"/>
    </location>
</feature>
<dbReference type="PROSITE" id="PS50801">
    <property type="entry name" value="STAS"/>
    <property type="match status" value="1"/>
</dbReference>
<sequence>MKDKYSSLVKDFSGGLSGAIAVLPQTIGLSVLLFTTMGFNASAGAMAGLIGALILLVSSGLAGATIGMISAPNGPVTILLSGLVIGQSNHYAPHEMLIILSAVLFFTGLFQVAFGLLKGGELIKLIPFPVVASMITAIGILMIKSQIKEIIPTGMSNPVDFIPLFVAGLTLLMIFLFKKFTPRLPDILMGLISGVLFYDILMLFVEDPDPEWVMGALPAMDFGEILGRFHGIDLLNLPWELIISSALALSILVMIDCLLTALVADSQTTMRHNARKELVAQGIAQMLIGIVGGVGGGGTKGSTLANTMAGGRRWSPLFAALIILLMTLFGRGVGVFLPLSALSGVIIFIGLNMINLNIIHWIKGKYTRADAVNAIIVITATLLLDVTKAVAIGMAFSVITYFRKGIKRSLIRRQTTLSEYPSPRKWSERHRRILQEHGDKGLLIELQGDLFFATTDRLYRSILKRMEGKKIIILHFRRVLSIDMSGVVLLMQLVDIAEKNGTEIVFTHLHKHLGFGRKMKKAFAQVESKKEKITEIFHSTARALEYAENIILKSEYKDQEYNSSSPVNLEENDLWDGMNEHEKKAVRNISIQKKYSDRDIIISNGEYSGSLFLVTRGFAEQRLYNGEKSYKVLTKYSPGTYFGETTFLNPGPSALTVVAQGETELYEITRDDIDNLSSKEGYRFLTEMLFSIGRKLSKETKKFISEIHRLESL</sequence>
<feature type="transmembrane region" description="Helical" evidence="5">
    <location>
        <begin position="122"/>
        <end position="141"/>
    </location>
</feature>
<dbReference type="SMART" id="SM00100">
    <property type="entry name" value="cNMP"/>
    <property type="match status" value="1"/>
</dbReference>
<evidence type="ECO:0000313" key="9">
    <source>
        <dbReference type="Proteomes" id="UP000587760"/>
    </source>
</evidence>
<keyword evidence="3 5" id="KW-1133">Transmembrane helix</keyword>
<dbReference type="PANTHER" id="PTHR43310:SF1">
    <property type="entry name" value="SULFATE TRANSPORTER YBAR-RELATED"/>
    <property type="match status" value="1"/>
</dbReference>
<dbReference type="SUPFAM" id="SSF51206">
    <property type="entry name" value="cAMP-binding domain-like"/>
    <property type="match status" value="1"/>
</dbReference>
<feature type="transmembrane region" description="Helical" evidence="5">
    <location>
        <begin position="91"/>
        <end position="110"/>
    </location>
</feature>
<dbReference type="InterPro" id="IPR052706">
    <property type="entry name" value="Membrane-Transporter-like"/>
</dbReference>
<comment type="subcellular location">
    <subcellularLocation>
        <location evidence="1">Membrane</location>
        <topology evidence="1">Multi-pass membrane protein</topology>
    </subcellularLocation>
</comment>
<feature type="transmembrane region" description="Helical" evidence="5">
    <location>
        <begin position="12"/>
        <end position="34"/>
    </location>
</feature>
<keyword evidence="9" id="KW-1185">Reference proteome</keyword>
<dbReference type="Pfam" id="PF01740">
    <property type="entry name" value="STAS"/>
    <property type="match status" value="1"/>
</dbReference>
<dbReference type="InterPro" id="IPR002645">
    <property type="entry name" value="STAS_dom"/>
</dbReference>
<evidence type="ECO:0000259" key="7">
    <source>
        <dbReference type="PROSITE" id="PS50801"/>
    </source>
</evidence>
<feature type="transmembrane region" description="Helical" evidence="5">
    <location>
        <begin position="317"/>
        <end position="337"/>
    </location>
</feature>
<keyword evidence="4 5" id="KW-0472">Membrane</keyword>
<dbReference type="Gene3D" id="2.60.120.10">
    <property type="entry name" value="Jelly Rolls"/>
    <property type="match status" value="1"/>
</dbReference>
<dbReference type="Pfam" id="PF00916">
    <property type="entry name" value="Sulfate_transp"/>
    <property type="match status" value="1"/>
</dbReference>
<evidence type="ECO:0000313" key="8">
    <source>
        <dbReference type="EMBL" id="MBB6481175.1"/>
    </source>
</evidence>
<evidence type="ECO:0000256" key="2">
    <source>
        <dbReference type="ARBA" id="ARBA00022692"/>
    </source>
</evidence>
<dbReference type="Gene3D" id="3.30.750.24">
    <property type="entry name" value="STAS domain"/>
    <property type="match status" value="1"/>
</dbReference>
<dbReference type="AlphaFoldDB" id="A0A841RB41"/>
<dbReference type="Proteomes" id="UP000587760">
    <property type="component" value="Unassembled WGS sequence"/>
</dbReference>
<dbReference type="SUPFAM" id="SSF52091">
    <property type="entry name" value="SpoIIaa-like"/>
    <property type="match status" value="1"/>
</dbReference>
<dbReference type="GO" id="GO:0016020">
    <property type="term" value="C:membrane"/>
    <property type="evidence" value="ECO:0007669"/>
    <property type="project" value="UniProtKB-SubCell"/>
</dbReference>
<organism evidence="8 9">
    <name type="scientific">Spirochaeta isovalerica</name>
    <dbReference type="NCBI Taxonomy" id="150"/>
    <lineage>
        <taxon>Bacteria</taxon>
        <taxon>Pseudomonadati</taxon>
        <taxon>Spirochaetota</taxon>
        <taxon>Spirochaetia</taxon>
        <taxon>Spirochaetales</taxon>
        <taxon>Spirochaetaceae</taxon>
        <taxon>Spirochaeta</taxon>
    </lineage>
</organism>
<evidence type="ECO:0000256" key="4">
    <source>
        <dbReference type="ARBA" id="ARBA00023136"/>
    </source>
</evidence>
<dbReference type="InterPro" id="IPR000595">
    <property type="entry name" value="cNMP-bd_dom"/>
</dbReference>
<feature type="transmembrane region" description="Helical" evidence="5">
    <location>
        <begin position="46"/>
        <end position="71"/>
    </location>
</feature>